<gene>
    <name evidence="1" type="ORF">J8380_11435</name>
</gene>
<dbReference type="Proteomes" id="UP000672027">
    <property type="component" value="Chromosome"/>
</dbReference>
<dbReference type="RefSeq" id="WP_210225763.1">
    <property type="nucleotide sequence ID" value="NZ_CP072800.1"/>
</dbReference>
<keyword evidence="2" id="KW-1185">Reference proteome</keyword>
<evidence type="ECO:0000313" key="1">
    <source>
        <dbReference type="EMBL" id="QTR48892.1"/>
    </source>
</evidence>
<accession>A0ABX7WZ41</accession>
<reference evidence="1 2" key="1">
    <citation type="submission" date="2021-04" db="EMBL/GenBank/DDBJ databases">
        <title>Genomics, taxonomy and metabolism of representatives of sulfur bacteria of the genus Thiothrix: Thiothrix fructosivorans QT, Thiothrix unzii A1T and three new species, Thiothrix subterranea sp. nov., Thiothrix litoralis sp. nov. and 'Candidatus Thiothrix anitrata' sp. nov.</title>
        <authorList>
            <person name="Ravin N.V."/>
            <person name="Smolyakov D."/>
            <person name="Rudenko T.S."/>
            <person name="Mardanov A.V."/>
            <person name="Beletsky A.V."/>
            <person name="Markov N.D."/>
            <person name="Fomenkov A.I."/>
            <person name="Roberts R.J."/>
            <person name="Karnachuk O.V."/>
            <person name="Novikov A."/>
            <person name="Grabovich M.Y."/>
        </authorList>
    </citation>
    <scope>NUCLEOTIDE SEQUENCE [LARGE SCALE GENOMIC DNA]</scope>
    <source>
        <strain evidence="1 2">A52</strain>
    </source>
</reference>
<dbReference type="EMBL" id="CP072800">
    <property type="protein sequence ID" value="QTR48892.1"/>
    <property type="molecule type" value="Genomic_DNA"/>
</dbReference>
<name>A0ABX7WZ41_9GAMM</name>
<protein>
    <submittedName>
        <fullName evidence="1">Uncharacterized protein</fullName>
    </submittedName>
</protein>
<sequence length="76" mass="8179">MTDLAEVLTTNKSSETEFDKGFFSKKSAHAAANKSATFQAHISTSPSTCIYLALIVDHWCYRAGITAVVATGLQQP</sequence>
<organism evidence="1 2">
    <name type="scientific">Candidatus Thiothrix anitrata</name>
    <dbReference type="NCBI Taxonomy" id="2823902"/>
    <lineage>
        <taxon>Bacteria</taxon>
        <taxon>Pseudomonadati</taxon>
        <taxon>Pseudomonadota</taxon>
        <taxon>Gammaproteobacteria</taxon>
        <taxon>Thiotrichales</taxon>
        <taxon>Thiotrichaceae</taxon>
        <taxon>Thiothrix</taxon>
    </lineage>
</organism>
<proteinExistence type="predicted"/>
<evidence type="ECO:0000313" key="2">
    <source>
        <dbReference type="Proteomes" id="UP000672027"/>
    </source>
</evidence>